<dbReference type="SMART" id="SM00382">
    <property type="entry name" value="AAA"/>
    <property type="match status" value="1"/>
</dbReference>
<dbReference type="EMBL" id="CP000812">
    <property type="protein sequence ID" value="ABV33243.1"/>
    <property type="molecule type" value="Genomic_DNA"/>
</dbReference>
<dbReference type="PROSITE" id="PS00211">
    <property type="entry name" value="ABC_TRANSPORTER_1"/>
    <property type="match status" value="1"/>
</dbReference>
<sequence precursor="true">MPYIEMVGIYKVYPPDVVALSGVDLSFERGEIHSIVGENGAGKSTLMKILYGMIKPSAGMIKINGQKVQISNPLKARELGIGMVHQEFMLIQSFKVYENVILGQEMTLAGFIDRKHAKQRVQKIVDKYGFKIDIEAVTSQLSVAAQQKIEIVKQLYREAETLILDEPTAVLTPQESEELFEEIFELRDQGKTVIFISHKLEEVLRISDRITVMRKGKKIATLENKGINPEDLAKMMVGKSIVFQLEKSRIEPGRVVLSIEDLSLKSRRSDRYVLRNVNITVKSGEIVGIAGIEGNGQFELVQTLIGSLKPSTGKITIDGIDVTNMTIRERRKLMSYVPQDRKFTGLALKATILENLLMTHHLKKEFQKGILSINWKKAQEFSKKVAHEFEVVYRNLDESPSTLSGGNQQKIVVGRELSLGYNLIVLDQPTRGLDVASAEYIRNLIIKMRDAGKAVLLISADLEELMQLSDRVYVMRQGKIVASLDEKTIDLQTIGNYMLGVVN</sequence>
<keyword evidence="3" id="KW-1003">Cell membrane</keyword>
<evidence type="ECO:0000256" key="8">
    <source>
        <dbReference type="ARBA" id="ARBA00023136"/>
    </source>
</evidence>
<dbReference type="Gene3D" id="3.40.50.300">
    <property type="entry name" value="P-loop containing nucleotide triphosphate hydrolases"/>
    <property type="match status" value="2"/>
</dbReference>
<protein>
    <submittedName>
        <fullName evidence="10">ABC transporter related</fullName>
    </submittedName>
</protein>
<name>A8F509_PSELT</name>
<dbReference type="eggNOG" id="COG3845">
    <property type="taxonomic scope" value="Bacteria"/>
</dbReference>
<reference evidence="10 11" key="2">
    <citation type="journal article" date="2009" name="Proc. Natl. Acad. Sci. U.S.A.">
        <title>On the chimeric nature, thermophilic origin, and phylogenetic placement of the Thermotogales.</title>
        <authorList>
            <person name="Zhaxybayeva O."/>
            <person name="Swithers K.S."/>
            <person name="Lapierre P."/>
            <person name="Fournier G.P."/>
            <person name="Bickhart D.M."/>
            <person name="DeBoy R.T."/>
            <person name="Nelson K.E."/>
            <person name="Nesbo C.L."/>
            <person name="Doolittle W.F."/>
            <person name="Gogarten J.P."/>
            <person name="Noll K.M."/>
        </authorList>
    </citation>
    <scope>NUCLEOTIDE SEQUENCE [LARGE SCALE GENOMIC DNA]</scope>
    <source>
        <strain evidence="11">ATCC BAA-301 / DSM 14385 / NBRC 107922 / TMO</strain>
    </source>
</reference>
<evidence type="ECO:0000313" key="11">
    <source>
        <dbReference type="Proteomes" id="UP000002016"/>
    </source>
</evidence>
<dbReference type="CDD" id="cd03216">
    <property type="entry name" value="ABC_Carb_Monos_I"/>
    <property type="match status" value="1"/>
</dbReference>
<dbReference type="RefSeq" id="WP_012002724.1">
    <property type="nucleotide sequence ID" value="NC_009828.1"/>
</dbReference>
<dbReference type="InterPro" id="IPR003593">
    <property type="entry name" value="AAA+_ATPase"/>
</dbReference>
<dbReference type="SUPFAM" id="SSF52540">
    <property type="entry name" value="P-loop containing nucleoside triphosphate hydrolases"/>
    <property type="match status" value="2"/>
</dbReference>
<keyword evidence="5" id="KW-0547">Nucleotide-binding</keyword>
<keyword evidence="2" id="KW-0813">Transport</keyword>
<gene>
    <name evidence="10" type="ordered locus">Tlet_0677</name>
</gene>
<dbReference type="HOGENOM" id="CLU_000604_92_0_0"/>
<evidence type="ECO:0000256" key="7">
    <source>
        <dbReference type="ARBA" id="ARBA00022967"/>
    </source>
</evidence>
<dbReference type="InterPro" id="IPR017871">
    <property type="entry name" value="ABC_transporter-like_CS"/>
</dbReference>
<keyword evidence="4" id="KW-0677">Repeat</keyword>
<dbReference type="GO" id="GO:0005886">
    <property type="term" value="C:plasma membrane"/>
    <property type="evidence" value="ECO:0007669"/>
    <property type="project" value="UniProtKB-SubCell"/>
</dbReference>
<evidence type="ECO:0000256" key="2">
    <source>
        <dbReference type="ARBA" id="ARBA00022448"/>
    </source>
</evidence>
<dbReference type="KEGG" id="tle:Tlet_0677"/>
<dbReference type="OrthoDB" id="501320at2"/>
<evidence type="ECO:0000313" key="10">
    <source>
        <dbReference type="EMBL" id="ABV33243.1"/>
    </source>
</evidence>
<dbReference type="STRING" id="416591.Tlet_0677"/>
<dbReference type="InterPro" id="IPR003439">
    <property type="entry name" value="ABC_transporter-like_ATP-bd"/>
</dbReference>
<evidence type="ECO:0000259" key="9">
    <source>
        <dbReference type="PROSITE" id="PS50893"/>
    </source>
</evidence>
<comment type="subcellular location">
    <subcellularLocation>
        <location evidence="1">Cell membrane</location>
        <topology evidence="1">Peripheral membrane protein</topology>
    </subcellularLocation>
</comment>
<feature type="domain" description="ABC transporter" evidence="9">
    <location>
        <begin position="257"/>
        <end position="502"/>
    </location>
</feature>
<evidence type="ECO:0000256" key="5">
    <source>
        <dbReference type="ARBA" id="ARBA00022741"/>
    </source>
</evidence>
<reference evidence="10 11" key="1">
    <citation type="submission" date="2007-08" db="EMBL/GenBank/DDBJ databases">
        <title>Complete sequence of Thermotoga lettingae TMO.</title>
        <authorList>
            <consortium name="US DOE Joint Genome Institute"/>
            <person name="Copeland A."/>
            <person name="Lucas S."/>
            <person name="Lapidus A."/>
            <person name="Barry K."/>
            <person name="Glavina del Rio T."/>
            <person name="Dalin E."/>
            <person name="Tice H."/>
            <person name="Pitluck S."/>
            <person name="Foster B."/>
            <person name="Bruce D."/>
            <person name="Schmutz J."/>
            <person name="Larimer F."/>
            <person name="Land M."/>
            <person name="Hauser L."/>
            <person name="Kyrpides N."/>
            <person name="Mikhailova N."/>
            <person name="Nelson K."/>
            <person name="Gogarten J.P."/>
            <person name="Noll K."/>
            <person name="Richardson P."/>
        </authorList>
    </citation>
    <scope>NUCLEOTIDE SEQUENCE [LARGE SCALE GENOMIC DNA]</scope>
    <source>
        <strain evidence="11">ATCC BAA-301 / DSM 14385 / NBRC 107922 / TMO</strain>
    </source>
</reference>
<dbReference type="GO" id="GO:0005524">
    <property type="term" value="F:ATP binding"/>
    <property type="evidence" value="ECO:0007669"/>
    <property type="project" value="UniProtKB-KW"/>
</dbReference>
<dbReference type="Pfam" id="PF00005">
    <property type="entry name" value="ABC_tran"/>
    <property type="match status" value="2"/>
</dbReference>
<feature type="domain" description="ABC transporter" evidence="9">
    <location>
        <begin position="4"/>
        <end position="240"/>
    </location>
</feature>
<evidence type="ECO:0000256" key="4">
    <source>
        <dbReference type="ARBA" id="ARBA00022737"/>
    </source>
</evidence>
<dbReference type="PANTHER" id="PTHR43790:SF9">
    <property type="entry name" value="GALACTOFURANOSE TRANSPORTER ATP-BINDING PROTEIN YTFR"/>
    <property type="match status" value="1"/>
</dbReference>
<dbReference type="PANTHER" id="PTHR43790">
    <property type="entry name" value="CARBOHYDRATE TRANSPORT ATP-BINDING PROTEIN MG119-RELATED"/>
    <property type="match status" value="1"/>
</dbReference>
<accession>A8F509</accession>
<dbReference type="GO" id="GO:0016887">
    <property type="term" value="F:ATP hydrolysis activity"/>
    <property type="evidence" value="ECO:0007669"/>
    <property type="project" value="InterPro"/>
</dbReference>
<dbReference type="PROSITE" id="PS50893">
    <property type="entry name" value="ABC_TRANSPORTER_2"/>
    <property type="match status" value="2"/>
</dbReference>
<dbReference type="InterPro" id="IPR027417">
    <property type="entry name" value="P-loop_NTPase"/>
</dbReference>
<keyword evidence="6" id="KW-0067">ATP-binding</keyword>
<keyword evidence="8" id="KW-0472">Membrane</keyword>
<evidence type="ECO:0000256" key="3">
    <source>
        <dbReference type="ARBA" id="ARBA00022475"/>
    </source>
</evidence>
<keyword evidence="11" id="KW-1185">Reference proteome</keyword>
<dbReference type="Proteomes" id="UP000002016">
    <property type="component" value="Chromosome"/>
</dbReference>
<keyword evidence="7" id="KW-1278">Translocase</keyword>
<proteinExistence type="predicted"/>
<dbReference type="InterPro" id="IPR050107">
    <property type="entry name" value="ABC_carbohydrate_import_ATPase"/>
</dbReference>
<evidence type="ECO:0000256" key="6">
    <source>
        <dbReference type="ARBA" id="ARBA00022840"/>
    </source>
</evidence>
<organism evidence="10 11">
    <name type="scientific">Pseudothermotoga lettingae (strain ATCC BAA-301 / DSM 14385 / NBRC 107922 / TMO)</name>
    <name type="common">Thermotoga lettingae</name>
    <dbReference type="NCBI Taxonomy" id="416591"/>
    <lineage>
        <taxon>Bacteria</taxon>
        <taxon>Thermotogati</taxon>
        <taxon>Thermotogota</taxon>
        <taxon>Thermotogae</taxon>
        <taxon>Thermotogales</taxon>
        <taxon>Thermotogaceae</taxon>
        <taxon>Pseudothermotoga</taxon>
    </lineage>
</organism>
<dbReference type="FunFam" id="3.40.50.300:FF:000127">
    <property type="entry name" value="Ribose import ATP-binding protein RbsA"/>
    <property type="match status" value="1"/>
</dbReference>
<dbReference type="CDD" id="cd03215">
    <property type="entry name" value="ABC_Carb_Monos_II"/>
    <property type="match status" value="1"/>
</dbReference>
<dbReference type="AlphaFoldDB" id="A8F509"/>
<evidence type="ECO:0000256" key="1">
    <source>
        <dbReference type="ARBA" id="ARBA00004202"/>
    </source>
</evidence>